<dbReference type="SUPFAM" id="SSF46689">
    <property type="entry name" value="Homeodomain-like"/>
    <property type="match status" value="1"/>
</dbReference>
<keyword evidence="2" id="KW-0217">Developmental protein</keyword>
<dbReference type="GO" id="GO:0005634">
    <property type="term" value="C:nucleus"/>
    <property type="evidence" value="ECO:0007669"/>
    <property type="project" value="UniProtKB-SubCell"/>
</dbReference>
<gene>
    <name evidence="11" type="ORF">O3P69_002340</name>
</gene>
<accession>A0AAW0V6N7</accession>
<evidence type="ECO:0000313" key="11">
    <source>
        <dbReference type="EMBL" id="KAK8407724.1"/>
    </source>
</evidence>
<evidence type="ECO:0000256" key="1">
    <source>
        <dbReference type="ARBA" id="ARBA00004123"/>
    </source>
</evidence>
<evidence type="ECO:0000256" key="2">
    <source>
        <dbReference type="ARBA" id="ARBA00022473"/>
    </source>
</evidence>
<feature type="region of interest" description="Disordered" evidence="9">
    <location>
        <begin position="396"/>
        <end position="446"/>
    </location>
</feature>
<dbReference type="CDD" id="cd00086">
    <property type="entry name" value="homeodomain"/>
    <property type="match status" value="1"/>
</dbReference>
<dbReference type="PROSITE" id="PS00027">
    <property type="entry name" value="HOMEOBOX_1"/>
    <property type="match status" value="1"/>
</dbReference>
<comment type="similarity">
    <text evidence="6">Belongs to the even-skipped homeobox family.</text>
</comment>
<feature type="DNA-binding region" description="Homeobox" evidence="7">
    <location>
        <begin position="194"/>
        <end position="253"/>
    </location>
</feature>
<dbReference type="EMBL" id="JARAKH010000001">
    <property type="protein sequence ID" value="KAK8407724.1"/>
    <property type="molecule type" value="Genomic_DNA"/>
</dbReference>
<dbReference type="PANTHER" id="PTHR46294:SF4">
    <property type="entry name" value="SEGMENTATION PROTEIN EVEN-SKIPPED"/>
    <property type="match status" value="1"/>
</dbReference>
<dbReference type="AlphaFoldDB" id="A0AAW0V6N7"/>
<keyword evidence="5 7" id="KW-0539">Nucleus</keyword>
<keyword evidence="4 7" id="KW-0371">Homeobox</keyword>
<protein>
    <recommendedName>
        <fullName evidence="10">Homeobox domain-containing protein</fullName>
    </recommendedName>
</protein>
<keyword evidence="3 7" id="KW-0238">DNA-binding</keyword>
<name>A0AAW0V6N7_SCYPA</name>
<dbReference type="InterPro" id="IPR001356">
    <property type="entry name" value="HD"/>
</dbReference>
<evidence type="ECO:0000256" key="9">
    <source>
        <dbReference type="SAM" id="MobiDB-lite"/>
    </source>
</evidence>
<comment type="subcellular location">
    <subcellularLocation>
        <location evidence="1 7 8">Nucleus</location>
    </subcellularLocation>
</comment>
<evidence type="ECO:0000256" key="5">
    <source>
        <dbReference type="ARBA" id="ARBA00023242"/>
    </source>
</evidence>
<dbReference type="InterPro" id="IPR009057">
    <property type="entry name" value="Homeodomain-like_sf"/>
</dbReference>
<dbReference type="PROSITE" id="PS50071">
    <property type="entry name" value="HOMEOBOX_2"/>
    <property type="match status" value="1"/>
</dbReference>
<proteinExistence type="inferred from homology"/>
<sequence>MESQIPLRAGALRGQSSGLVSSGRREALNSAPSDVANQRAEPVRPRRRLLPPRLSHASHATSRKVHISNYKSEEVRTMQPFRGSPGVVTGLGDGMALLGGHPAPVSPPCSPPAPSVTPPSPTPSTPPSPTPASFAPDNNTSVKKELRSESPAPCLPPAPPADTLSSTGLPQQSPSAAEMKDGSSCPTAQSATDPRRYRTAFTREQIGRLEKEFLKENYISRPRRCELARELSLPEATIKVWFQNRRMKDKRQRLALAWPYADPALAAYLLHAAAATGAYPPYLPPTLGHAAPWAAAAAAQLGTPAFSPHGHQPSAGRFTPYPRLHPPILSPPYTRPSEIPILGPPLAISHLSSCPVRDSVKVGGDGCFCGFLYPELTHALTPSLVGSTAPPCNASNPVPVQLRSDASGHHSPLGRPAAPSARESLGSPSQKTPRGLFQPYRDDLVS</sequence>
<comment type="caution">
    <text evidence="11">The sequence shown here is derived from an EMBL/GenBank/DDBJ whole genome shotgun (WGS) entry which is preliminary data.</text>
</comment>
<evidence type="ECO:0000256" key="7">
    <source>
        <dbReference type="PROSITE-ProRule" id="PRU00108"/>
    </source>
</evidence>
<keyword evidence="12" id="KW-1185">Reference proteome</keyword>
<reference evidence="11 12" key="1">
    <citation type="submission" date="2023-03" db="EMBL/GenBank/DDBJ databases">
        <title>High-quality genome of Scylla paramamosain provides insights in environmental adaptation.</title>
        <authorList>
            <person name="Zhang L."/>
        </authorList>
    </citation>
    <scope>NUCLEOTIDE SEQUENCE [LARGE SCALE GENOMIC DNA]</scope>
    <source>
        <strain evidence="11">LZ_2023a</strain>
        <tissue evidence="11">Muscle</tissue>
    </source>
</reference>
<dbReference type="GO" id="GO:0000981">
    <property type="term" value="F:DNA-binding transcription factor activity, RNA polymerase II-specific"/>
    <property type="evidence" value="ECO:0007669"/>
    <property type="project" value="InterPro"/>
</dbReference>
<dbReference type="Pfam" id="PF00046">
    <property type="entry name" value="Homeodomain"/>
    <property type="match status" value="1"/>
</dbReference>
<dbReference type="InterPro" id="IPR020479">
    <property type="entry name" value="HD_metazoa"/>
</dbReference>
<feature type="region of interest" description="Disordered" evidence="9">
    <location>
        <begin position="1"/>
        <end position="199"/>
    </location>
</feature>
<dbReference type="InterPro" id="IPR052002">
    <property type="entry name" value="Even-skipped_HD"/>
</dbReference>
<evidence type="ECO:0000256" key="4">
    <source>
        <dbReference type="ARBA" id="ARBA00023155"/>
    </source>
</evidence>
<dbReference type="PANTHER" id="PTHR46294">
    <property type="entry name" value="SEGMENTATION PROTEIN EVEN-SKIPPED"/>
    <property type="match status" value="1"/>
</dbReference>
<evidence type="ECO:0000256" key="8">
    <source>
        <dbReference type="RuleBase" id="RU000682"/>
    </source>
</evidence>
<dbReference type="SMART" id="SM00389">
    <property type="entry name" value="HOX"/>
    <property type="match status" value="1"/>
</dbReference>
<dbReference type="GO" id="GO:0000978">
    <property type="term" value="F:RNA polymerase II cis-regulatory region sequence-specific DNA binding"/>
    <property type="evidence" value="ECO:0007669"/>
    <property type="project" value="TreeGrafter"/>
</dbReference>
<feature type="compositionally biased region" description="Pro residues" evidence="9">
    <location>
        <begin position="104"/>
        <end position="130"/>
    </location>
</feature>
<dbReference type="InterPro" id="IPR017970">
    <property type="entry name" value="Homeobox_CS"/>
</dbReference>
<evidence type="ECO:0000313" key="12">
    <source>
        <dbReference type="Proteomes" id="UP001487740"/>
    </source>
</evidence>
<dbReference type="Gene3D" id="1.10.10.60">
    <property type="entry name" value="Homeodomain-like"/>
    <property type="match status" value="1"/>
</dbReference>
<feature type="domain" description="Homeobox" evidence="10">
    <location>
        <begin position="192"/>
        <end position="252"/>
    </location>
</feature>
<evidence type="ECO:0000256" key="3">
    <source>
        <dbReference type="ARBA" id="ARBA00023125"/>
    </source>
</evidence>
<feature type="compositionally biased region" description="Polar residues" evidence="9">
    <location>
        <begin position="163"/>
        <end position="175"/>
    </location>
</feature>
<evidence type="ECO:0000256" key="6">
    <source>
        <dbReference type="ARBA" id="ARBA00038449"/>
    </source>
</evidence>
<evidence type="ECO:0000259" key="10">
    <source>
        <dbReference type="PROSITE" id="PS50071"/>
    </source>
</evidence>
<dbReference type="Proteomes" id="UP001487740">
    <property type="component" value="Unassembled WGS sequence"/>
</dbReference>
<dbReference type="PRINTS" id="PR00024">
    <property type="entry name" value="HOMEOBOX"/>
</dbReference>
<organism evidence="11 12">
    <name type="scientific">Scylla paramamosain</name>
    <name type="common">Mud crab</name>
    <dbReference type="NCBI Taxonomy" id="85552"/>
    <lineage>
        <taxon>Eukaryota</taxon>
        <taxon>Metazoa</taxon>
        <taxon>Ecdysozoa</taxon>
        <taxon>Arthropoda</taxon>
        <taxon>Crustacea</taxon>
        <taxon>Multicrustacea</taxon>
        <taxon>Malacostraca</taxon>
        <taxon>Eumalacostraca</taxon>
        <taxon>Eucarida</taxon>
        <taxon>Decapoda</taxon>
        <taxon>Pleocyemata</taxon>
        <taxon>Brachyura</taxon>
        <taxon>Eubrachyura</taxon>
        <taxon>Portunoidea</taxon>
        <taxon>Portunidae</taxon>
        <taxon>Portuninae</taxon>
        <taxon>Scylla</taxon>
    </lineage>
</organism>